<accession>A0A934UZV0</accession>
<reference evidence="8" key="1">
    <citation type="submission" date="2017-08" db="EMBL/GenBank/DDBJ databases">
        <authorList>
            <person name="Imhoff J.F."/>
            <person name="Rahn T."/>
            <person name="Kuenzel S."/>
            <person name="Neulinger S.C."/>
        </authorList>
    </citation>
    <scope>NUCLEOTIDE SEQUENCE</scope>
    <source>
        <strain evidence="8">DSM 9154</strain>
    </source>
</reference>
<dbReference type="PANTHER" id="PTHR46986:SF1">
    <property type="entry name" value="ENDORIBONUCLEASE YBEY, CHLOROPLASTIC"/>
    <property type="match status" value="1"/>
</dbReference>
<dbReference type="GO" id="GO:0004521">
    <property type="term" value="F:RNA endonuclease activity"/>
    <property type="evidence" value="ECO:0007669"/>
    <property type="project" value="UniProtKB-UniRule"/>
</dbReference>
<feature type="binding site" evidence="7">
    <location>
        <position position="119"/>
    </location>
    <ligand>
        <name>Zn(2+)</name>
        <dbReference type="ChEBI" id="CHEBI:29105"/>
        <note>catalytic</note>
    </ligand>
</feature>
<dbReference type="PROSITE" id="PS01306">
    <property type="entry name" value="UPF0054"/>
    <property type="match status" value="1"/>
</dbReference>
<dbReference type="EMBL" id="NRRE01000020">
    <property type="protein sequence ID" value="MBK1696794.1"/>
    <property type="molecule type" value="Genomic_DNA"/>
</dbReference>
<dbReference type="InterPro" id="IPR023091">
    <property type="entry name" value="MetalPrtase_cat_dom_sf_prd"/>
</dbReference>
<protein>
    <recommendedName>
        <fullName evidence="7">Endoribonuclease YbeY</fullName>
        <ecNumber evidence="7">3.1.-.-</ecNumber>
    </recommendedName>
</protein>
<comment type="caution">
    <text evidence="8">The sequence shown here is derived from an EMBL/GenBank/DDBJ whole genome shotgun (WGS) entry which is preliminary data.</text>
</comment>
<evidence type="ECO:0000256" key="1">
    <source>
        <dbReference type="ARBA" id="ARBA00010875"/>
    </source>
</evidence>
<keyword evidence="7" id="KW-0698">rRNA processing</keyword>
<comment type="cofactor">
    <cofactor evidence="7">
        <name>Zn(2+)</name>
        <dbReference type="ChEBI" id="CHEBI:29105"/>
    </cofactor>
    <text evidence="7">Binds 1 zinc ion.</text>
</comment>
<dbReference type="InterPro" id="IPR002036">
    <property type="entry name" value="YbeY"/>
</dbReference>
<dbReference type="Proteomes" id="UP000778970">
    <property type="component" value="Unassembled WGS sequence"/>
</dbReference>
<sequence>MHDVPAADALAERATKAAWAGLSDGAQAFAPDGAEVSVVLTDDATVQALNRDYRDQDKPTNVLSFANLEDVEAPDSPDGEPVLLGDVVLARETVLREADDQGKATGDHLSHLCVHGLLHLLGYDHMAAAEAETMEALERRVLAGLGIADPYALAAESAQPGEASTGGGE</sequence>
<evidence type="ECO:0000256" key="7">
    <source>
        <dbReference type="HAMAP-Rule" id="MF_00009"/>
    </source>
</evidence>
<keyword evidence="6 7" id="KW-0862">Zinc</keyword>
<keyword evidence="7" id="KW-0963">Cytoplasm</keyword>
<evidence type="ECO:0000313" key="8">
    <source>
        <dbReference type="EMBL" id="MBK1696794.1"/>
    </source>
</evidence>
<dbReference type="GO" id="GO:0005737">
    <property type="term" value="C:cytoplasm"/>
    <property type="evidence" value="ECO:0007669"/>
    <property type="project" value="UniProtKB-SubCell"/>
</dbReference>
<keyword evidence="2 7" id="KW-0540">Nuclease</keyword>
<dbReference type="HAMAP" id="MF_00009">
    <property type="entry name" value="Endoribonucl_YbeY"/>
    <property type="match status" value="1"/>
</dbReference>
<comment type="subcellular location">
    <subcellularLocation>
        <location evidence="7">Cytoplasm</location>
    </subcellularLocation>
</comment>
<evidence type="ECO:0000313" key="9">
    <source>
        <dbReference type="Proteomes" id="UP000778970"/>
    </source>
</evidence>
<dbReference type="SUPFAM" id="SSF55486">
    <property type="entry name" value="Metalloproteases ('zincins'), catalytic domain"/>
    <property type="match status" value="1"/>
</dbReference>
<organism evidence="8 9">
    <name type="scientific">Rhodovibrio salinarum</name>
    <dbReference type="NCBI Taxonomy" id="1087"/>
    <lineage>
        <taxon>Bacteria</taxon>
        <taxon>Pseudomonadati</taxon>
        <taxon>Pseudomonadota</taxon>
        <taxon>Alphaproteobacteria</taxon>
        <taxon>Rhodospirillales</taxon>
        <taxon>Rhodovibrionaceae</taxon>
        <taxon>Rhodovibrio</taxon>
    </lineage>
</organism>
<feature type="binding site" evidence="7">
    <location>
        <position position="125"/>
    </location>
    <ligand>
        <name>Zn(2+)</name>
        <dbReference type="ChEBI" id="CHEBI:29105"/>
        <note>catalytic</note>
    </ligand>
</feature>
<proteinExistence type="inferred from homology"/>
<gene>
    <name evidence="7 8" type="primary">ybeY</name>
    <name evidence="8" type="ORF">CKO21_06000</name>
</gene>
<reference evidence="8" key="2">
    <citation type="journal article" date="2020" name="Microorganisms">
        <title>Osmotic Adaptation and Compatible Solute Biosynthesis of Phototrophic Bacteria as Revealed from Genome Analyses.</title>
        <authorList>
            <person name="Imhoff J.F."/>
            <person name="Rahn T."/>
            <person name="Kunzel S."/>
            <person name="Keller A."/>
            <person name="Neulinger S.C."/>
        </authorList>
    </citation>
    <scope>NUCLEOTIDE SEQUENCE</scope>
    <source>
        <strain evidence="8">DSM 9154</strain>
    </source>
</reference>
<dbReference type="Pfam" id="PF02130">
    <property type="entry name" value="YbeY"/>
    <property type="match status" value="1"/>
</dbReference>
<evidence type="ECO:0000256" key="5">
    <source>
        <dbReference type="ARBA" id="ARBA00022801"/>
    </source>
</evidence>
<dbReference type="GO" id="GO:0006364">
    <property type="term" value="P:rRNA processing"/>
    <property type="evidence" value="ECO:0007669"/>
    <property type="project" value="UniProtKB-UniRule"/>
</dbReference>
<dbReference type="GO" id="GO:0004222">
    <property type="term" value="F:metalloendopeptidase activity"/>
    <property type="evidence" value="ECO:0007669"/>
    <property type="project" value="InterPro"/>
</dbReference>
<evidence type="ECO:0000256" key="6">
    <source>
        <dbReference type="ARBA" id="ARBA00022833"/>
    </source>
</evidence>
<feature type="binding site" evidence="7">
    <location>
        <position position="115"/>
    </location>
    <ligand>
        <name>Zn(2+)</name>
        <dbReference type="ChEBI" id="CHEBI:29105"/>
        <note>catalytic</note>
    </ligand>
</feature>
<dbReference type="Gene3D" id="3.40.390.30">
    <property type="entry name" value="Metalloproteases ('zincins'), catalytic domain"/>
    <property type="match status" value="1"/>
</dbReference>
<dbReference type="RefSeq" id="WP_051432388.1">
    <property type="nucleotide sequence ID" value="NZ_NRRE01000020.1"/>
</dbReference>
<dbReference type="InterPro" id="IPR020549">
    <property type="entry name" value="YbeY_CS"/>
</dbReference>
<name>A0A934UZV0_9PROT</name>
<evidence type="ECO:0000256" key="2">
    <source>
        <dbReference type="ARBA" id="ARBA00022722"/>
    </source>
</evidence>
<keyword evidence="3 7" id="KW-0479">Metal-binding</keyword>
<keyword evidence="9" id="KW-1185">Reference proteome</keyword>
<keyword evidence="7" id="KW-0690">Ribosome biogenesis</keyword>
<evidence type="ECO:0000256" key="4">
    <source>
        <dbReference type="ARBA" id="ARBA00022759"/>
    </source>
</evidence>
<dbReference type="AlphaFoldDB" id="A0A934UZV0"/>
<dbReference type="PANTHER" id="PTHR46986">
    <property type="entry name" value="ENDORIBONUCLEASE YBEY, CHLOROPLASTIC"/>
    <property type="match status" value="1"/>
</dbReference>
<dbReference type="EC" id="3.1.-.-" evidence="7"/>
<comment type="similarity">
    <text evidence="1 7">Belongs to the endoribonuclease YbeY family.</text>
</comment>
<evidence type="ECO:0000256" key="3">
    <source>
        <dbReference type="ARBA" id="ARBA00022723"/>
    </source>
</evidence>
<keyword evidence="5 7" id="KW-0378">Hydrolase</keyword>
<keyword evidence="4 7" id="KW-0255">Endonuclease</keyword>
<dbReference type="GO" id="GO:0008270">
    <property type="term" value="F:zinc ion binding"/>
    <property type="evidence" value="ECO:0007669"/>
    <property type="project" value="UniProtKB-UniRule"/>
</dbReference>
<comment type="function">
    <text evidence="7">Single strand-specific metallo-endoribonuclease involved in late-stage 70S ribosome quality control and in maturation of the 3' terminus of the 16S rRNA.</text>
</comment>
<dbReference type="NCBIfam" id="TIGR00043">
    <property type="entry name" value="rRNA maturation RNase YbeY"/>
    <property type="match status" value="1"/>
</dbReference>